<protein>
    <submittedName>
        <fullName evidence="1">DUF1572 domain-containing protein</fullName>
    </submittedName>
</protein>
<dbReference type="InterPro" id="IPR034660">
    <property type="entry name" value="DinB/YfiT-like"/>
</dbReference>
<dbReference type="Pfam" id="PF07609">
    <property type="entry name" value="DUF1572"/>
    <property type="match status" value="1"/>
</dbReference>
<name>A0A5C8V5A1_9FLAO</name>
<accession>A0A5C8V5A1</accession>
<dbReference type="SUPFAM" id="SSF109854">
    <property type="entry name" value="DinB/YfiT-like putative metalloenzymes"/>
    <property type="match status" value="1"/>
</dbReference>
<organism evidence="1 2">
    <name type="scientific">Flagellimonas hymeniacidonis</name>
    <dbReference type="NCBI Taxonomy" id="2603628"/>
    <lineage>
        <taxon>Bacteria</taxon>
        <taxon>Pseudomonadati</taxon>
        <taxon>Bacteroidota</taxon>
        <taxon>Flavobacteriia</taxon>
        <taxon>Flavobacteriales</taxon>
        <taxon>Flavobacteriaceae</taxon>
        <taxon>Flagellimonas</taxon>
    </lineage>
</organism>
<evidence type="ECO:0000313" key="2">
    <source>
        <dbReference type="Proteomes" id="UP000321456"/>
    </source>
</evidence>
<dbReference type="Proteomes" id="UP000321456">
    <property type="component" value="Unassembled WGS sequence"/>
</dbReference>
<dbReference type="EMBL" id="VRUR01000002">
    <property type="protein sequence ID" value="TXN36202.1"/>
    <property type="molecule type" value="Genomic_DNA"/>
</dbReference>
<reference evidence="1 2" key="1">
    <citation type="submission" date="2019-08" db="EMBL/GenBank/DDBJ databases">
        <title>Professor.</title>
        <authorList>
            <person name="Park J.S."/>
        </authorList>
    </citation>
    <scope>NUCLEOTIDE SEQUENCE [LARGE SCALE GENOMIC DNA]</scope>
    <source>
        <strain evidence="1 2">176CP5-101</strain>
    </source>
</reference>
<comment type="caution">
    <text evidence="1">The sequence shown here is derived from an EMBL/GenBank/DDBJ whole genome shotgun (WGS) entry which is preliminary data.</text>
</comment>
<dbReference type="Gene3D" id="1.20.120.450">
    <property type="entry name" value="dinb family like domain"/>
    <property type="match status" value="1"/>
</dbReference>
<dbReference type="AlphaFoldDB" id="A0A5C8V5A1"/>
<keyword evidence="2" id="KW-1185">Reference proteome</keyword>
<evidence type="ECO:0000313" key="1">
    <source>
        <dbReference type="EMBL" id="TXN36202.1"/>
    </source>
</evidence>
<gene>
    <name evidence="1" type="ORF">FVB32_16770</name>
</gene>
<dbReference type="RefSeq" id="WP_147744974.1">
    <property type="nucleotide sequence ID" value="NZ_VRUR01000002.1"/>
</dbReference>
<proteinExistence type="predicted"/>
<sequence length="180" mass="21156">MAFQENYLKSVRFEFHRYKTMGEKTFAQLSDTDIHWTHKETDNSIAIIVKHIVGNMLSRWTNFLTEDGEKTWRNREMEFEAPYANKKEMFLAWEKGWKCLFDALEEINASNFDTKIRIREEEHTIVEAINRQLAHYPSHIGQIAFIGKMIKGSNWISLSIPKGGSNAFNKKMFQKDNTSN</sequence>
<dbReference type="InterPro" id="IPR011466">
    <property type="entry name" value="DUF1572"/>
</dbReference>